<gene>
    <name evidence="2" type="ORF">QYE76_031183</name>
</gene>
<dbReference type="InterPro" id="IPR036047">
    <property type="entry name" value="F-box-like_dom_sf"/>
</dbReference>
<evidence type="ECO:0000259" key="1">
    <source>
        <dbReference type="Pfam" id="PF12937"/>
    </source>
</evidence>
<proteinExistence type="predicted"/>
<dbReference type="PANTHER" id="PTHR31900">
    <property type="entry name" value="F-BOX/RNI SUPERFAMILY PROTEIN-RELATED"/>
    <property type="match status" value="1"/>
</dbReference>
<dbReference type="InterPro" id="IPR032675">
    <property type="entry name" value="LRR_dom_sf"/>
</dbReference>
<dbReference type="SUPFAM" id="SSF81383">
    <property type="entry name" value="F-box domain"/>
    <property type="match status" value="1"/>
</dbReference>
<name>A0AAD8QSA3_LOLMU</name>
<dbReference type="Gene3D" id="3.80.10.10">
    <property type="entry name" value="Ribonuclease Inhibitor"/>
    <property type="match status" value="1"/>
</dbReference>
<dbReference type="Proteomes" id="UP001231189">
    <property type="component" value="Unassembled WGS sequence"/>
</dbReference>
<dbReference type="InterPro" id="IPR050232">
    <property type="entry name" value="FBL13/AtMIF1-like"/>
</dbReference>
<organism evidence="2 3">
    <name type="scientific">Lolium multiflorum</name>
    <name type="common">Italian ryegrass</name>
    <name type="synonym">Lolium perenne subsp. multiflorum</name>
    <dbReference type="NCBI Taxonomy" id="4521"/>
    <lineage>
        <taxon>Eukaryota</taxon>
        <taxon>Viridiplantae</taxon>
        <taxon>Streptophyta</taxon>
        <taxon>Embryophyta</taxon>
        <taxon>Tracheophyta</taxon>
        <taxon>Spermatophyta</taxon>
        <taxon>Magnoliopsida</taxon>
        <taxon>Liliopsida</taxon>
        <taxon>Poales</taxon>
        <taxon>Poaceae</taxon>
        <taxon>BOP clade</taxon>
        <taxon>Pooideae</taxon>
        <taxon>Poodae</taxon>
        <taxon>Poeae</taxon>
        <taxon>Poeae Chloroplast Group 2 (Poeae type)</taxon>
        <taxon>Loliodinae</taxon>
        <taxon>Loliinae</taxon>
        <taxon>Lolium</taxon>
    </lineage>
</organism>
<dbReference type="EMBL" id="JAUUTY010000007">
    <property type="protein sequence ID" value="KAK1607510.1"/>
    <property type="molecule type" value="Genomic_DNA"/>
</dbReference>
<accession>A0AAD8QSA3</accession>
<reference evidence="2" key="1">
    <citation type="submission" date="2023-07" db="EMBL/GenBank/DDBJ databases">
        <title>A chromosome-level genome assembly of Lolium multiflorum.</title>
        <authorList>
            <person name="Chen Y."/>
            <person name="Copetti D."/>
            <person name="Kolliker R."/>
            <person name="Studer B."/>
        </authorList>
    </citation>
    <scope>NUCLEOTIDE SEQUENCE</scope>
    <source>
        <strain evidence="2">02402/16</strain>
        <tissue evidence="2">Leaf</tissue>
    </source>
</reference>
<sequence>MECDGMDALPDGVVQSILSQLSNARDVAACSGVSRCWRDCVPFLPSLYFPRSAFDSAPTEGAADDAIGRMVEAATRLEELVIYCPFSSTHLPRWLAMRSASLRVLELRVDSAADKAPAAAAAAGAGSGHLDCIGLVATLQELRLWGLTMTRPPSWGQLRRLRVLEIVGAHLEDLAVCGAVHACPGLTDLALLGCECAGAVAFTLPLLERCRLDFVGSGTCALTLAAPRVESLEVQGFNWILLQGGDRLKRLTIAKNTGSVSSVGIERLPVLDHLSLRGVQWSWGAVSYLLHCAAEVRHLVMKVEFCGDFDTLHPFPEVDLVEFFNTHPKLRRFEIHGAMFAALCQKNSLKNLDSRFSISSLEEVLITVRSPLNAEQKLITLESLVCCSPRLLSMVIRISQMKNCHEASDEFFEEICKFAHVNKGRVRIE</sequence>
<dbReference type="PANTHER" id="PTHR31900:SF27">
    <property type="entry name" value="FBD DOMAIN-CONTAINING PROTEIN"/>
    <property type="match status" value="1"/>
</dbReference>
<dbReference type="Pfam" id="PF12937">
    <property type="entry name" value="F-box-like"/>
    <property type="match status" value="1"/>
</dbReference>
<evidence type="ECO:0000313" key="3">
    <source>
        <dbReference type="Proteomes" id="UP001231189"/>
    </source>
</evidence>
<dbReference type="SUPFAM" id="SSF52047">
    <property type="entry name" value="RNI-like"/>
    <property type="match status" value="1"/>
</dbReference>
<dbReference type="InterPro" id="IPR001810">
    <property type="entry name" value="F-box_dom"/>
</dbReference>
<dbReference type="AlphaFoldDB" id="A0AAD8QSA3"/>
<comment type="caution">
    <text evidence="2">The sequence shown here is derived from an EMBL/GenBank/DDBJ whole genome shotgun (WGS) entry which is preliminary data.</text>
</comment>
<evidence type="ECO:0000313" key="2">
    <source>
        <dbReference type="EMBL" id="KAK1607510.1"/>
    </source>
</evidence>
<keyword evidence="3" id="KW-1185">Reference proteome</keyword>
<feature type="domain" description="F-box" evidence="1">
    <location>
        <begin position="7"/>
        <end position="41"/>
    </location>
</feature>
<protein>
    <recommendedName>
        <fullName evidence="1">F-box domain-containing protein</fullName>
    </recommendedName>
</protein>